<proteinExistence type="predicted"/>
<dbReference type="InterPro" id="IPR044627">
    <property type="entry name" value="DHAR1/2/3/4"/>
</dbReference>
<gene>
    <name evidence="4" type="ORF">EZV62_019637</name>
</gene>
<comment type="catalytic activity">
    <reaction evidence="3">
        <text>RX + glutathione = an S-substituted glutathione + a halide anion + H(+)</text>
        <dbReference type="Rhea" id="RHEA:16437"/>
        <dbReference type="ChEBI" id="CHEBI:15378"/>
        <dbReference type="ChEBI" id="CHEBI:16042"/>
        <dbReference type="ChEBI" id="CHEBI:17792"/>
        <dbReference type="ChEBI" id="CHEBI:57925"/>
        <dbReference type="ChEBI" id="CHEBI:90779"/>
        <dbReference type="EC" id="2.5.1.18"/>
    </reaction>
</comment>
<keyword evidence="5" id="KW-1185">Reference proteome</keyword>
<name>A0A5C7HBU2_9ROSI</name>
<dbReference type="PANTHER" id="PTHR44420:SF2">
    <property type="entry name" value="GLUTATHIONE S-TRANSFERASE DHAR2-RELATED"/>
    <property type="match status" value="1"/>
</dbReference>
<evidence type="ECO:0000256" key="2">
    <source>
        <dbReference type="ARBA" id="ARBA00022679"/>
    </source>
</evidence>
<dbReference type="InterPro" id="IPR036282">
    <property type="entry name" value="Glutathione-S-Trfase_C_sf"/>
</dbReference>
<evidence type="ECO:0000256" key="3">
    <source>
        <dbReference type="ARBA" id="ARBA00047960"/>
    </source>
</evidence>
<reference evidence="5" key="1">
    <citation type="journal article" date="2019" name="Gigascience">
        <title>De novo genome assembly of the endangered Acer yangbiense, a plant species with extremely small populations endemic to Yunnan Province, China.</title>
        <authorList>
            <person name="Yang J."/>
            <person name="Wariss H.M."/>
            <person name="Tao L."/>
            <person name="Zhang R."/>
            <person name="Yun Q."/>
            <person name="Hollingsworth P."/>
            <person name="Dao Z."/>
            <person name="Luo G."/>
            <person name="Guo H."/>
            <person name="Ma Y."/>
            <person name="Sun W."/>
        </authorList>
    </citation>
    <scope>NUCLEOTIDE SEQUENCE [LARGE SCALE GENOMIC DNA]</scope>
    <source>
        <strain evidence="5">cv. Malutang</strain>
    </source>
</reference>
<dbReference type="GO" id="GO:0033355">
    <property type="term" value="P:ascorbate glutathione cycle"/>
    <property type="evidence" value="ECO:0007669"/>
    <property type="project" value="InterPro"/>
</dbReference>
<sequence>MIHYCKTCRKYLPFANVGFGLEQALLEELRASNELLEKNRGPFIAGEKITDVDLSLAPNLYHLKIALGHFKKWSLPKSLTHVHNYIKV</sequence>
<dbReference type="GO" id="GO:0045174">
    <property type="term" value="F:glutathione dehydrogenase (ascorbate) activity"/>
    <property type="evidence" value="ECO:0007669"/>
    <property type="project" value="InterPro"/>
</dbReference>
<dbReference type="Pfam" id="PF13410">
    <property type="entry name" value="GST_C_2"/>
    <property type="match status" value="1"/>
</dbReference>
<accession>A0A5C7HBU2</accession>
<dbReference type="GO" id="GO:0004364">
    <property type="term" value="F:glutathione transferase activity"/>
    <property type="evidence" value="ECO:0007669"/>
    <property type="project" value="UniProtKB-EC"/>
</dbReference>
<evidence type="ECO:0000313" key="4">
    <source>
        <dbReference type="EMBL" id="TXG54381.1"/>
    </source>
</evidence>
<evidence type="ECO:0000313" key="5">
    <source>
        <dbReference type="Proteomes" id="UP000323000"/>
    </source>
</evidence>
<comment type="caution">
    <text evidence="4">The sequence shown here is derived from an EMBL/GenBank/DDBJ whole genome shotgun (WGS) entry which is preliminary data.</text>
</comment>
<dbReference type="SUPFAM" id="SSF47616">
    <property type="entry name" value="GST C-terminal domain-like"/>
    <property type="match status" value="1"/>
</dbReference>
<organism evidence="4 5">
    <name type="scientific">Acer yangbiense</name>
    <dbReference type="NCBI Taxonomy" id="1000413"/>
    <lineage>
        <taxon>Eukaryota</taxon>
        <taxon>Viridiplantae</taxon>
        <taxon>Streptophyta</taxon>
        <taxon>Embryophyta</taxon>
        <taxon>Tracheophyta</taxon>
        <taxon>Spermatophyta</taxon>
        <taxon>Magnoliopsida</taxon>
        <taxon>eudicotyledons</taxon>
        <taxon>Gunneridae</taxon>
        <taxon>Pentapetalae</taxon>
        <taxon>rosids</taxon>
        <taxon>malvids</taxon>
        <taxon>Sapindales</taxon>
        <taxon>Sapindaceae</taxon>
        <taxon>Hippocastanoideae</taxon>
        <taxon>Acereae</taxon>
        <taxon>Acer</taxon>
    </lineage>
</organism>
<dbReference type="EC" id="2.5.1.18" evidence="1"/>
<dbReference type="EMBL" id="VAHF01000009">
    <property type="protein sequence ID" value="TXG54381.1"/>
    <property type="molecule type" value="Genomic_DNA"/>
</dbReference>
<dbReference type="Gene3D" id="1.20.1050.10">
    <property type="match status" value="1"/>
</dbReference>
<dbReference type="OrthoDB" id="1935530at2759"/>
<evidence type="ECO:0000256" key="1">
    <source>
        <dbReference type="ARBA" id="ARBA00012452"/>
    </source>
</evidence>
<keyword evidence="2" id="KW-0808">Transferase</keyword>
<dbReference type="AlphaFoldDB" id="A0A5C7HBU2"/>
<protein>
    <recommendedName>
        <fullName evidence="1">glutathione transferase</fullName>
        <ecNumber evidence="1">2.5.1.18</ecNumber>
    </recommendedName>
</protein>
<dbReference type="PANTHER" id="PTHR44420">
    <property type="entry name" value="GLUTATHIONE S-TRANSFERASE DHAR2-RELATED"/>
    <property type="match status" value="1"/>
</dbReference>
<dbReference type="Proteomes" id="UP000323000">
    <property type="component" value="Chromosome 9"/>
</dbReference>